<evidence type="ECO:0000259" key="10">
    <source>
        <dbReference type="Pfam" id="PF23559"/>
    </source>
</evidence>
<evidence type="ECO:0000259" key="9">
    <source>
        <dbReference type="Pfam" id="PF18052"/>
    </source>
</evidence>
<evidence type="ECO:0000259" key="8">
    <source>
        <dbReference type="Pfam" id="PF00931"/>
    </source>
</evidence>
<dbReference type="EMBL" id="JAUUTY010000001">
    <property type="protein sequence ID" value="KAK1691753.1"/>
    <property type="molecule type" value="Genomic_DNA"/>
</dbReference>
<dbReference type="InterPro" id="IPR036388">
    <property type="entry name" value="WH-like_DNA-bd_sf"/>
</dbReference>
<feature type="domain" description="Disease resistance protein winged helix" evidence="10">
    <location>
        <begin position="897"/>
        <end position="968"/>
    </location>
</feature>
<dbReference type="Gene3D" id="3.40.50.300">
    <property type="entry name" value="P-loop containing nucleotide triphosphate hydrolases"/>
    <property type="match status" value="2"/>
</dbReference>
<evidence type="ECO:0000256" key="4">
    <source>
        <dbReference type="ARBA" id="ARBA00022741"/>
    </source>
</evidence>
<dbReference type="GO" id="GO:0009626">
    <property type="term" value="P:plant-type hypersensitive response"/>
    <property type="evidence" value="ECO:0007669"/>
    <property type="project" value="UniProtKB-ARBA"/>
</dbReference>
<comment type="caution">
    <text evidence="12">The sequence shown here is derived from an EMBL/GenBank/DDBJ whole genome shotgun (WGS) entry which is preliminary data.</text>
</comment>
<evidence type="ECO:0000256" key="6">
    <source>
        <dbReference type="ARBA" id="ARBA00023054"/>
    </source>
</evidence>
<sequence length="1454" mass="163240">MRGTRPPLYHGGGIFVGSGWPPVRVVLSARRLHCTLVGPCCEVLQLGVQKGQLFSTDKLEKMCFLILAAHWYWILNAQQLPCRPGQFRDTPLLVLLPRRREEPTLSLLLRCLHRALAAAGPCLSGGAPSPKWVEDSLELVMLVVASPCGASPAGKTKPGRRSAGGCADVMQGAAAGGLVVVALRQVAVELLGPDLGPSGRGCCARSLPALSRGTRSGAARRIPAAFALLPPTITANTHQPTTPSSPMEVTALSVGKSVLNGALSYAKSTLAEEVALQLGVRRDHVFITNELEMMQAFLESAHDEGDDNNRVVKVWVKQVRDVAYDVEDTLQEFSVRLEKKSWWRIRRTLLDRRRVAKQMKELRANVEDVSQRNMRYHLIKGSDSKAATTGGQSAIAGATTMSGNDEARRQLEKAKDALLQLVRKRDDDLRVIAVWGTSSNLRRTSIIERVFADLKKHSVFDCHAWITLTRPFNSTEFLRSIIRQFYVNFLQESDKKEKIFGGPQDLRRMGMKKGNDLADEFKRYVNEKSFLIVLDDLSTIEEWDCIKACFPNNKKGSRIIVSTELVEVASLCVGPENITPEHKQLSVDLTLYAFYEKGSQDGTESTEAVSSSNVRTDVSDSTDNRKMLNRTETMLAALKESQLIGRETEKAEIIKLITTEDNQLEVISVWGMGGLGKTTLVRDVYQDEELSGKFEKRACATIMRPFNVKELLQNLALQFGYKDVSEMDKELPGKKYLIVLDDLASNAEWDTIIQHFPTTGTSRRIIVTTRVKDIATHCSKKHEKIYRLQSLEDNNALDLFAKKIFGKATNMDEEYPELFEQANLILKKCNGLPLAIVTIGGFLANQPRTVMEWRKLNEHIRAELVMNPEIGTIRTILMRSYDGLPYYLKSCFLYMPIFPEDYLVGRKRLVRRWSAEGYSREVQGKSAEEILDGYFMELISRSMLLPSPQSIHGIEQIGSCQVHDLIREIGISKSMEENLVLTLEEGCSTNSQGTMRHLAINGNWKGEQSEFESIVDMTRVRSITVFGEWKSFFISDKMSLLRVLDLEDTTGLRDHHAKHIGKLLHLRYLSLRGCAAIYHLPDSLGNLRELVTLDVRGTRIIKLPRSIVNLQKLSYLRSGRKPTNEYGSYEETFEDTFEDCPKFRDNQPCIMFVATGVACCWRSVAAEMLYDDNDLNCHDACNAFCFHLVPFIAMRLDLHGVLVQSGMRKLKALHTLGVVNIAKRGKVVLKDIERLIQLRKLGVTGVNMENGQELCLAIVGLSRQESLSIRSEGKPGLSGCLDGTFSFPENLHSLKLYGNMVKLPKWIQGLTNLVKLKLRSSRISEHDEAIQVLGDLPNLASLHLLKKSFEQSNACLTFRPHMFPNLVVLELDRLLIDHEDRNKLLFLKFEQGATPKLELLKIGWAYINSRTLSGLPSLASLKEVLLQGGYTNNELVYLRAKLEENPNRPVIKRV</sequence>
<dbReference type="SUPFAM" id="SSF52058">
    <property type="entry name" value="L domain-like"/>
    <property type="match status" value="1"/>
</dbReference>
<evidence type="ECO:0000256" key="2">
    <source>
        <dbReference type="ARBA" id="ARBA00022614"/>
    </source>
</evidence>
<evidence type="ECO:0000256" key="7">
    <source>
        <dbReference type="SAM" id="MobiDB-lite"/>
    </source>
</evidence>
<evidence type="ECO:0000256" key="3">
    <source>
        <dbReference type="ARBA" id="ARBA00022737"/>
    </source>
</evidence>
<dbReference type="Pfam" id="PF00931">
    <property type="entry name" value="NB-ARC"/>
    <property type="match status" value="2"/>
</dbReference>
<evidence type="ECO:0000313" key="12">
    <source>
        <dbReference type="EMBL" id="KAK1691753.1"/>
    </source>
</evidence>
<evidence type="ECO:0000313" key="13">
    <source>
        <dbReference type="Proteomes" id="UP001231189"/>
    </source>
</evidence>
<dbReference type="Gene3D" id="1.20.5.4130">
    <property type="match status" value="1"/>
</dbReference>
<dbReference type="CDD" id="cd14798">
    <property type="entry name" value="RX-CC_like"/>
    <property type="match status" value="1"/>
</dbReference>
<feature type="domain" description="Disease resistance N-terminal" evidence="9">
    <location>
        <begin position="259"/>
        <end position="342"/>
    </location>
</feature>
<keyword evidence="5" id="KW-0611">Plant defense</keyword>
<feature type="domain" description="NB-ARC" evidence="8">
    <location>
        <begin position="414"/>
        <end position="588"/>
    </location>
</feature>
<dbReference type="PRINTS" id="PR00364">
    <property type="entry name" value="DISEASERSIST"/>
</dbReference>
<keyword evidence="13" id="KW-1185">Reference proteome</keyword>
<dbReference type="Proteomes" id="UP001231189">
    <property type="component" value="Unassembled WGS sequence"/>
</dbReference>
<protein>
    <recommendedName>
        <fullName evidence="14">Disease resistance protein RPM1</fullName>
    </recommendedName>
</protein>
<feature type="region of interest" description="Disordered" evidence="7">
    <location>
        <begin position="602"/>
        <end position="621"/>
    </location>
</feature>
<dbReference type="GO" id="GO:0002758">
    <property type="term" value="P:innate immune response-activating signaling pathway"/>
    <property type="evidence" value="ECO:0007669"/>
    <property type="project" value="UniProtKB-ARBA"/>
</dbReference>
<dbReference type="InterPro" id="IPR055414">
    <property type="entry name" value="LRR_R13L4/SHOC2-like"/>
</dbReference>
<dbReference type="InterPro" id="IPR032675">
    <property type="entry name" value="LRR_dom_sf"/>
</dbReference>
<evidence type="ECO:0000259" key="11">
    <source>
        <dbReference type="Pfam" id="PF23598"/>
    </source>
</evidence>
<organism evidence="12 13">
    <name type="scientific">Lolium multiflorum</name>
    <name type="common">Italian ryegrass</name>
    <name type="synonym">Lolium perenne subsp. multiflorum</name>
    <dbReference type="NCBI Taxonomy" id="4521"/>
    <lineage>
        <taxon>Eukaryota</taxon>
        <taxon>Viridiplantae</taxon>
        <taxon>Streptophyta</taxon>
        <taxon>Embryophyta</taxon>
        <taxon>Tracheophyta</taxon>
        <taxon>Spermatophyta</taxon>
        <taxon>Magnoliopsida</taxon>
        <taxon>Liliopsida</taxon>
        <taxon>Poales</taxon>
        <taxon>Poaceae</taxon>
        <taxon>BOP clade</taxon>
        <taxon>Pooideae</taxon>
        <taxon>Poodae</taxon>
        <taxon>Poeae</taxon>
        <taxon>Poeae Chloroplast Group 2 (Poeae type)</taxon>
        <taxon>Loliodinae</taxon>
        <taxon>Loliinae</taxon>
        <taxon>Lolium</taxon>
    </lineage>
</organism>
<dbReference type="Pfam" id="PF23559">
    <property type="entry name" value="WHD_DRP"/>
    <property type="match status" value="1"/>
</dbReference>
<gene>
    <name evidence="12" type="ORF">QYE76_008450</name>
</gene>
<dbReference type="Pfam" id="PF23598">
    <property type="entry name" value="LRR_14"/>
    <property type="match status" value="2"/>
</dbReference>
<dbReference type="GO" id="GO:0043531">
    <property type="term" value="F:ADP binding"/>
    <property type="evidence" value="ECO:0007669"/>
    <property type="project" value="InterPro"/>
</dbReference>
<dbReference type="InterPro" id="IPR058922">
    <property type="entry name" value="WHD_DRP"/>
</dbReference>
<evidence type="ECO:0000256" key="5">
    <source>
        <dbReference type="ARBA" id="ARBA00022821"/>
    </source>
</evidence>
<dbReference type="PANTHER" id="PTHR23155:SF1114">
    <property type="entry name" value="OS02G0475500 PROTEIN"/>
    <property type="match status" value="1"/>
</dbReference>
<dbReference type="InterPro" id="IPR044974">
    <property type="entry name" value="Disease_R_plants"/>
</dbReference>
<dbReference type="InterPro" id="IPR041118">
    <property type="entry name" value="Rx_N"/>
</dbReference>
<proteinExistence type="inferred from homology"/>
<dbReference type="SUPFAM" id="SSF52540">
    <property type="entry name" value="P-loop containing nucleoside triphosphate hydrolases"/>
    <property type="match status" value="2"/>
</dbReference>
<evidence type="ECO:0000256" key="1">
    <source>
        <dbReference type="ARBA" id="ARBA00008894"/>
    </source>
</evidence>
<keyword evidence="4" id="KW-0547">Nucleotide-binding</keyword>
<dbReference type="Gene3D" id="3.80.10.10">
    <property type="entry name" value="Ribonuclease Inhibitor"/>
    <property type="match status" value="2"/>
</dbReference>
<dbReference type="Gene3D" id="1.10.10.10">
    <property type="entry name" value="Winged helix-like DNA-binding domain superfamily/Winged helix DNA-binding domain"/>
    <property type="match status" value="1"/>
</dbReference>
<dbReference type="InterPro" id="IPR042197">
    <property type="entry name" value="Apaf_helical"/>
</dbReference>
<dbReference type="InterPro" id="IPR038005">
    <property type="entry name" value="RX-like_CC"/>
</dbReference>
<dbReference type="InterPro" id="IPR027417">
    <property type="entry name" value="P-loop_NTPase"/>
</dbReference>
<dbReference type="FunFam" id="1.10.10.10:FF:000322">
    <property type="entry name" value="Probable disease resistance protein At1g63360"/>
    <property type="match status" value="1"/>
</dbReference>
<keyword evidence="3" id="KW-0677">Repeat</keyword>
<accession>A0AAD8TTE7</accession>
<keyword evidence="2" id="KW-0433">Leucine-rich repeat</keyword>
<evidence type="ECO:0008006" key="14">
    <source>
        <dbReference type="Google" id="ProtNLM"/>
    </source>
</evidence>
<dbReference type="PANTHER" id="PTHR23155">
    <property type="entry name" value="DISEASE RESISTANCE PROTEIN RP"/>
    <property type="match status" value="1"/>
</dbReference>
<reference evidence="12" key="1">
    <citation type="submission" date="2023-07" db="EMBL/GenBank/DDBJ databases">
        <title>A chromosome-level genome assembly of Lolium multiflorum.</title>
        <authorList>
            <person name="Chen Y."/>
            <person name="Copetti D."/>
            <person name="Kolliker R."/>
            <person name="Studer B."/>
        </authorList>
    </citation>
    <scope>NUCLEOTIDE SEQUENCE</scope>
    <source>
        <strain evidence="12">02402/16</strain>
        <tissue evidence="12">Leaf</tissue>
    </source>
</reference>
<name>A0AAD8TTE7_LOLMU</name>
<dbReference type="Gene3D" id="1.10.8.430">
    <property type="entry name" value="Helical domain of apoptotic protease-activating factors"/>
    <property type="match status" value="1"/>
</dbReference>
<feature type="domain" description="NB-ARC" evidence="8">
    <location>
        <begin position="647"/>
        <end position="807"/>
    </location>
</feature>
<dbReference type="GO" id="GO:0042742">
    <property type="term" value="P:defense response to bacterium"/>
    <property type="evidence" value="ECO:0007669"/>
    <property type="project" value="UniProtKB-ARBA"/>
</dbReference>
<dbReference type="Pfam" id="PF18052">
    <property type="entry name" value="Rx_N"/>
    <property type="match status" value="1"/>
</dbReference>
<feature type="domain" description="Disease resistance R13L4/SHOC-2-like LRR" evidence="11">
    <location>
        <begin position="1020"/>
        <end position="1119"/>
    </location>
</feature>
<feature type="domain" description="Disease resistance R13L4/SHOC-2-like LRR" evidence="11">
    <location>
        <begin position="1196"/>
        <end position="1450"/>
    </location>
</feature>
<dbReference type="InterPro" id="IPR002182">
    <property type="entry name" value="NB-ARC"/>
</dbReference>
<comment type="similarity">
    <text evidence="1">Belongs to the disease resistance NB-LRR family.</text>
</comment>
<keyword evidence="6" id="KW-0175">Coiled coil</keyword>